<evidence type="ECO:0000313" key="2">
    <source>
        <dbReference type="Proteomes" id="UP000266673"/>
    </source>
</evidence>
<keyword evidence="2" id="KW-1185">Reference proteome</keyword>
<protein>
    <submittedName>
        <fullName evidence="1">Uncharacterized protein</fullName>
    </submittedName>
</protein>
<reference evidence="1 2" key="1">
    <citation type="submission" date="2018-06" db="EMBL/GenBank/DDBJ databases">
        <title>Comparative genomics reveals the genomic features of Rhizophagus irregularis, R. cerebriforme, R. diaphanum and Gigaspora rosea, and their symbiotic lifestyle signature.</title>
        <authorList>
            <person name="Morin E."/>
            <person name="San Clemente H."/>
            <person name="Chen E.C.H."/>
            <person name="De La Providencia I."/>
            <person name="Hainaut M."/>
            <person name="Kuo A."/>
            <person name="Kohler A."/>
            <person name="Murat C."/>
            <person name="Tang N."/>
            <person name="Roy S."/>
            <person name="Loubradou J."/>
            <person name="Henrissat B."/>
            <person name="Grigoriev I.V."/>
            <person name="Corradi N."/>
            <person name="Roux C."/>
            <person name="Martin F.M."/>
        </authorList>
    </citation>
    <scope>NUCLEOTIDE SEQUENCE [LARGE SCALE GENOMIC DNA]</scope>
    <source>
        <strain evidence="1 2">DAOM 194757</strain>
    </source>
</reference>
<dbReference type="EMBL" id="QKWP01000208">
    <property type="protein sequence ID" value="RIB24645.1"/>
    <property type="molecule type" value="Genomic_DNA"/>
</dbReference>
<organism evidence="1 2">
    <name type="scientific">Gigaspora rosea</name>
    <dbReference type="NCBI Taxonomy" id="44941"/>
    <lineage>
        <taxon>Eukaryota</taxon>
        <taxon>Fungi</taxon>
        <taxon>Fungi incertae sedis</taxon>
        <taxon>Mucoromycota</taxon>
        <taxon>Glomeromycotina</taxon>
        <taxon>Glomeromycetes</taxon>
        <taxon>Diversisporales</taxon>
        <taxon>Gigasporaceae</taxon>
        <taxon>Gigaspora</taxon>
    </lineage>
</organism>
<evidence type="ECO:0000313" key="1">
    <source>
        <dbReference type="EMBL" id="RIB24645.1"/>
    </source>
</evidence>
<sequence length="55" mass="6708">MYNTIYKEISIKIEGYKTYKTFIEHLVLNFVKKYKLKRSNMLGVEKDKFKTFAYC</sequence>
<proteinExistence type="predicted"/>
<accession>A0A397VQ55</accession>
<name>A0A397VQ55_9GLOM</name>
<gene>
    <name evidence="1" type="ORF">C2G38_2069523</name>
</gene>
<dbReference type="Proteomes" id="UP000266673">
    <property type="component" value="Unassembled WGS sequence"/>
</dbReference>
<comment type="caution">
    <text evidence="1">The sequence shown here is derived from an EMBL/GenBank/DDBJ whole genome shotgun (WGS) entry which is preliminary data.</text>
</comment>
<dbReference type="AlphaFoldDB" id="A0A397VQ55"/>